<evidence type="ECO:0000313" key="2">
    <source>
        <dbReference type="Proteomes" id="UP001057402"/>
    </source>
</evidence>
<proteinExistence type="predicted"/>
<protein>
    <submittedName>
        <fullName evidence="1">Uncharacterized protein</fullName>
    </submittedName>
</protein>
<gene>
    <name evidence="1" type="ORF">MLD38_019622</name>
</gene>
<evidence type="ECO:0000313" key="1">
    <source>
        <dbReference type="EMBL" id="KAI4371380.1"/>
    </source>
</evidence>
<name>A0ACB9QXP1_9MYRT</name>
<keyword evidence="2" id="KW-1185">Reference proteome</keyword>
<accession>A0ACB9QXP1</accession>
<sequence length="128" mass="14171">MGKGRTESVVAVWCLLWVAARGAPDTRVVSYHCEGWTQADSDYESAVDRVVRKLVMLTGDNGNDYLTYETVGKSTCFGHAFCEASLSATECTSCLQAARNVQLVRCGFPVRAVMILRSCFLKFQEVIF</sequence>
<organism evidence="1 2">
    <name type="scientific">Melastoma candidum</name>
    <dbReference type="NCBI Taxonomy" id="119954"/>
    <lineage>
        <taxon>Eukaryota</taxon>
        <taxon>Viridiplantae</taxon>
        <taxon>Streptophyta</taxon>
        <taxon>Embryophyta</taxon>
        <taxon>Tracheophyta</taxon>
        <taxon>Spermatophyta</taxon>
        <taxon>Magnoliopsida</taxon>
        <taxon>eudicotyledons</taxon>
        <taxon>Gunneridae</taxon>
        <taxon>Pentapetalae</taxon>
        <taxon>rosids</taxon>
        <taxon>malvids</taxon>
        <taxon>Myrtales</taxon>
        <taxon>Melastomataceae</taxon>
        <taxon>Melastomatoideae</taxon>
        <taxon>Melastomateae</taxon>
        <taxon>Melastoma</taxon>
    </lineage>
</organism>
<reference evidence="2" key="1">
    <citation type="journal article" date="2023" name="Front. Plant Sci.">
        <title>Chromosomal-level genome assembly of Melastoma candidum provides insights into trichome evolution.</title>
        <authorList>
            <person name="Zhong Y."/>
            <person name="Wu W."/>
            <person name="Sun C."/>
            <person name="Zou P."/>
            <person name="Liu Y."/>
            <person name="Dai S."/>
            <person name="Zhou R."/>
        </authorList>
    </citation>
    <scope>NUCLEOTIDE SEQUENCE [LARGE SCALE GENOMIC DNA]</scope>
</reference>
<dbReference type="EMBL" id="CM042884">
    <property type="protein sequence ID" value="KAI4371380.1"/>
    <property type="molecule type" value="Genomic_DNA"/>
</dbReference>
<dbReference type="Proteomes" id="UP001057402">
    <property type="component" value="Chromosome 5"/>
</dbReference>
<comment type="caution">
    <text evidence="1">The sequence shown here is derived from an EMBL/GenBank/DDBJ whole genome shotgun (WGS) entry which is preliminary data.</text>
</comment>